<keyword evidence="10" id="KW-1185">Reference proteome</keyword>
<dbReference type="FunFam" id="3.40.50.300:FF:000016">
    <property type="entry name" value="Oligopeptide ABC transporter ATP-binding component"/>
    <property type="match status" value="1"/>
</dbReference>
<evidence type="ECO:0000256" key="1">
    <source>
        <dbReference type="ARBA" id="ARBA00004202"/>
    </source>
</evidence>
<dbReference type="PANTHER" id="PTHR43297">
    <property type="entry name" value="OLIGOPEPTIDE TRANSPORT ATP-BINDING PROTEIN APPD"/>
    <property type="match status" value="1"/>
</dbReference>
<dbReference type="RefSeq" id="WP_175419323.1">
    <property type="nucleotide sequence ID" value="NZ_CP034412.1"/>
</dbReference>
<proteinExistence type="inferred from homology"/>
<dbReference type="PROSITE" id="PS50893">
    <property type="entry name" value="ABC_TRANSPORTER_2"/>
    <property type="match status" value="2"/>
</dbReference>
<dbReference type="InterPro" id="IPR003439">
    <property type="entry name" value="ABC_transporter-like_ATP-bd"/>
</dbReference>
<keyword evidence="6 9" id="KW-0067">ATP-binding</keyword>
<dbReference type="PROSITE" id="PS00211">
    <property type="entry name" value="ABC_TRANSPORTER_1"/>
    <property type="match status" value="2"/>
</dbReference>
<feature type="domain" description="ABC transporter" evidence="8">
    <location>
        <begin position="24"/>
        <end position="273"/>
    </location>
</feature>
<dbReference type="GO" id="GO:0005524">
    <property type="term" value="F:ATP binding"/>
    <property type="evidence" value="ECO:0007669"/>
    <property type="project" value="UniProtKB-KW"/>
</dbReference>
<evidence type="ECO:0000256" key="3">
    <source>
        <dbReference type="ARBA" id="ARBA00022448"/>
    </source>
</evidence>
<dbReference type="InterPro" id="IPR027417">
    <property type="entry name" value="P-loop_NTPase"/>
</dbReference>
<evidence type="ECO:0000313" key="10">
    <source>
        <dbReference type="Proteomes" id="UP000307000"/>
    </source>
</evidence>
<dbReference type="AlphaFoldDB" id="A0A5B7WTL5"/>
<dbReference type="Pfam" id="PF00005">
    <property type="entry name" value="ABC_tran"/>
    <property type="match status" value="2"/>
</dbReference>
<evidence type="ECO:0000256" key="7">
    <source>
        <dbReference type="ARBA" id="ARBA00023136"/>
    </source>
</evidence>
<dbReference type="PANTHER" id="PTHR43297:SF2">
    <property type="entry name" value="DIPEPTIDE TRANSPORT ATP-BINDING PROTEIN DPPD"/>
    <property type="match status" value="1"/>
</dbReference>
<evidence type="ECO:0000256" key="6">
    <source>
        <dbReference type="ARBA" id="ARBA00022840"/>
    </source>
</evidence>
<accession>A0A5B7WTL5</accession>
<keyword evidence="4" id="KW-1003">Cell membrane</keyword>
<comment type="similarity">
    <text evidence="2">Belongs to the ABC transporter superfamily.</text>
</comment>
<comment type="subcellular location">
    <subcellularLocation>
        <location evidence="1">Cell membrane</location>
        <topology evidence="1">Peripheral membrane protein</topology>
    </subcellularLocation>
</comment>
<dbReference type="KEGG" id="gcr:GcLGCM259_0839"/>
<dbReference type="SMART" id="SM00382">
    <property type="entry name" value="AAA"/>
    <property type="match status" value="2"/>
</dbReference>
<feature type="domain" description="ABC transporter" evidence="8">
    <location>
        <begin position="312"/>
        <end position="557"/>
    </location>
</feature>
<dbReference type="GO" id="GO:0015833">
    <property type="term" value="P:peptide transport"/>
    <property type="evidence" value="ECO:0007669"/>
    <property type="project" value="InterPro"/>
</dbReference>
<organism evidence="9 10">
    <name type="scientific">Glutamicibacter creatinolyticus</name>
    <dbReference type="NCBI Taxonomy" id="162496"/>
    <lineage>
        <taxon>Bacteria</taxon>
        <taxon>Bacillati</taxon>
        <taxon>Actinomycetota</taxon>
        <taxon>Actinomycetes</taxon>
        <taxon>Micrococcales</taxon>
        <taxon>Micrococcaceae</taxon>
        <taxon>Glutamicibacter</taxon>
    </lineage>
</organism>
<dbReference type="GO" id="GO:0005886">
    <property type="term" value="C:plasma membrane"/>
    <property type="evidence" value="ECO:0007669"/>
    <property type="project" value="UniProtKB-SubCell"/>
</dbReference>
<dbReference type="CDD" id="cd03257">
    <property type="entry name" value="ABC_NikE_OppD_transporters"/>
    <property type="match status" value="2"/>
</dbReference>
<dbReference type="InterPro" id="IPR017871">
    <property type="entry name" value="ABC_transporter-like_CS"/>
</dbReference>
<dbReference type="EMBL" id="CP034412">
    <property type="protein sequence ID" value="QCY46595.1"/>
    <property type="molecule type" value="Genomic_DNA"/>
</dbReference>
<keyword evidence="3" id="KW-0813">Transport</keyword>
<protein>
    <submittedName>
        <fullName evidence="9">Peptide ABC transporter ATP-binding protein</fullName>
    </submittedName>
</protein>
<dbReference type="NCBIfam" id="NF008453">
    <property type="entry name" value="PRK11308.1"/>
    <property type="match status" value="2"/>
</dbReference>
<reference evidence="9 10" key="1">
    <citation type="submission" date="2018-12" db="EMBL/GenBank/DDBJ databases">
        <title>Complete Genome Sequence of Glutamicibacter creatinolyticus strain LGCM259,isolated from an abscess of a 12-year-old mare in Italy.</title>
        <authorList>
            <person name="Santos R.G."/>
            <person name="Silva A.L."/>
            <person name="Seyffert N."/>
            <person name="Castro T.L.P."/>
            <person name="Attili A.R."/>
            <person name="Rifici C."/>
            <person name="Mazzullo G."/>
            <person name="Brenig B."/>
            <person name="Venanzi F."/>
            <person name="Azevedo V."/>
        </authorList>
    </citation>
    <scope>NUCLEOTIDE SEQUENCE [LARGE SCALE GENOMIC DNA]</scope>
    <source>
        <strain evidence="9 10">LGCM 259</strain>
    </source>
</reference>
<dbReference type="InterPro" id="IPR003593">
    <property type="entry name" value="AAA+_ATPase"/>
</dbReference>
<evidence type="ECO:0000313" key="9">
    <source>
        <dbReference type="EMBL" id="QCY46595.1"/>
    </source>
</evidence>
<gene>
    <name evidence="9" type="primary">dppD</name>
    <name evidence="9" type="ORF">GcLGCM259_0839</name>
</gene>
<keyword evidence="7" id="KW-0472">Membrane</keyword>
<dbReference type="Pfam" id="PF08352">
    <property type="entry name" value="oligo_HPY"/>
    <property type="match status" value="2"/>
</dbReference>
<name>A0A5B7WTL5_9MICC</name>
<evidence type="ECO:0000256" key="4">
    <source>
        <dbReference type="ARBA" id="ARBA00022475"/>
    </source>
</evidence>
<dbReference type="Gene3D" id="3.40.50.300">
    <property type="entry name" value="P-loop containing nucleotide triphosphate hydrolases"/>
    <property type="match status" value="2"/>
</dbReference>
<sequence length="586" mass="63014">MNQNPTPESTRRARRAAEPAEVALQVSDLEVDFVTKNRTVNAVRGVSFEVNRGEVLAVVGESGSGKTITSLAALGLLPSTARTRGSLQVAGHQVLGSPDSMMDTLRGNVVSMVFQEPMTALNPSMKIGAQIAEAILNHTEASKAQAHERAVSLLEKVGIPDPAGKARNYPHQLSGGQRQRVVIAIALACNPAVIIADEPTTALDVTVQAEILELLRQLVRETNTALVLITHNMGVVADLADRVVVMKSGLVVESGPAFEVLRTPTDPYTQALLAAVPKLPQMQLEQREVHAQTVPDAQEAARRAAGEEILVMGEVCVDFTSGTRKIRAVDHAELVIHQNQIVGLVGESGSGKSTLGRVPLGLVPLSSGRVELFGKDISGLSRRALRRLRSRLGIIFQDPGGSLDPRMTLGDSIAEPMIMHRKELADPGRGFRERRVAELIDAVRLPKDTALRYPHELSGGQRQRIGLARALALAPKLLIADEPTSALDVSVQDEVLTLLLELQQEHGFGCLFISHDLAVVHSVCDSVSVMRQGQVLESGPAARVLTDPQQDYTRQLLASVPSPDPEAQALRRQARRELLALGSEGK</sequence>
<dbReference type="SUPFAM" id="SSF52540">
    <property type="entry name" value="P-loop containing nucleoside triphosphate hydrolases"/>
    <property type="match status" value="2"/>
</dbReference>
<dbReference type="InterPro" id="IPR050388">
    <property type="entry name" value="ABC_Ni/Peptide_Import"/>
</dbReference>
<dbReference type="Proteomes" id="UP000307000">
    <property type="component" value="Chromosome"/>
</dbReference>
<evidence type="ECO:0000256" key="2">
    <source>
        <dbReference type="ARBA" id="ARBA00005417"/>
    </source>
</evidence>
<dbReference type="InterPro" id="IPR013563">
    <property type="entry name" value="Oligopep_ABC_C"/>
</dbReference>
<keyword evidence="5" id="KW-0547">Nucleotide-binding</keyword>
<evidence type="ECO:0000256" key="5">
    <source>
        <dbReference type="ARBA" id="ARBA00022741"/>
    </source>
</evidence>
<evidence type="ECO:0000259" key="8">
    <source>
        <dbReference type="PROSITE" id="PS50893"/>
    </source>
</evidence>
<dbReference type="GO" id="GO:0016887">
    <property type="term" value="F:ATP hydrolysis activity"/>
    <property type="evidence" value="ECO:0007669"/>
    <property type="project" value="InterPro"/>
</dbReference>